<evidence type="ECO:0000259" key="3">
    <source>
        <dbReference type="PROSITE" id="PS50158"/>
    </source>
</evidence>
<feature type="domain" description="CCHC-type" evidence="3">
    <location>
        <begin position="382"/>
        <end position="396"/>
    </location>
</feature>
<keyword evidence="1" id="KW-0862">Zinc</keyword>
<evidence type="ECO:0000313" key="4">
    <source>
        <dbReference type="EMBL" id="KAL1022307.1"/>
    </source>
</evidence>
<protein>
    <recommendedName>
        <fullName evidence="3">CCHC-type domain-containing protein</fullName>
    </recommendedName>
</protein>
<dbReference type="PROSITE" id="PS50158">
    <property type="entry name" value="ZF_CCHC"/>
    <property type="match status" value="1"/>
</dbReference>
<name>A0ABD0XP55_UMBPY</name>
<feature type="compositionally biased region" description="Polar residues" evidence="2">
    <location>
        <begin position="1"/>
        <end position="12"/>
    </location>
</feature>
<evidence type="ECO:0000313" key="5">
    <source>
        <dbReference type="Proteomes" id="UP001557470"/>
    </source>
</evidence>
<feature type="compositionally biased region" description="Polar residues" evidence="2">
    <location>
        <begin position="334"/>
        <end position="350"/>
    </location>
</feature>
<sequence>MRGASEAQSEEGSPQEGHLLPLQDITDRLDQMARRISERSQLIDRTLSEGLELEEGGAGAMQAAYDRGNGGKLRNRDTLQKPKQFMAPILVKGQQYQCIPWPMQDLETLVNKLPNFYQGVGKWVRTLEEQMTGKILTAGDVKALLVRVVGVTKTESVLKNGGMSWLIGNSTGDARSFDPYRQQLWKALREEFPAVVNTDLLKGAILGETDNPAEYVQKQVEKWRMETERDPEVDTLVSHMFRKALVDALPTPVKAKLEDIAGLTTSKSHKEFRDCFVHAVDRHRQGEKRLAEQGKDALQKLTQMQLEELTKNKKSQAPVAAELTPDNTMAPVFQDSQRPPRQPRVVSQTPEAPFVRVYTQNPRQNQGGGHNQSRKQRPRGVCWGCNQAGHNRSDCPTNPWSVNLQYGRNNQNWQGTNQTQGGWQQVGQPPQNNNWQGSHQPQGGWHQSHFQTPQGPVNPYAGPNQ</sequence>
<dbReference type="EMBL" id="JAGEUA010000001">
    <property type="protein sequence ID" value="KAL1022307.1"/>
    <property type="molecule type" value="Genomic_DNA"/>
</dbReference>
<keyword evidence="1" id="KW-0479">Metal-binding</keyword>
<feature type="region of interest" description="Disordered" evidence="2">
    <location>
        <begin position="310"/>
        <end position="379"/>
    </location>
</feature>
<feature type="region of interest" description="Disordered" evidence="2">
    <location>
        <begin position="1"/>
        <end position="20"/>
    </location>
</feature>
<dbReference type="SUPFAM" id="SSF57756">
    <property type="entry name" value="Retrovirus zinc finger-like domains"/>
    <property type="match status" value="1"/>
</dbReference>
<reference evidence="4 5" key="1">
    <citation type="submission" date="2024-06" db="EMBL/GenBank/DDBJ databases">
        <authorList>
            <person name="Pan Q."/>
            <person name="Wen M."/>
            <person name="Jouanno E."/>
            <person name="Zahm M."/>
            <person name="Klopp C."/>
            <person name="Cabau C."/>
            <person name="Louis A."/>
            <person name="Berthelot C."/>
            <person name="Parey E."/>
            <person name="Roest Crollius H."/>
            <person name="Montfort J."/>
            <person name="Robinson-Rechavi M."/>
            <person name="Bouchez O."/>
            <person name="Lampietro C."/>
            <person name="Lopez Roques C."/>
            <person name="Donnadieu C."/>
            <person name="Postlethwait J."/>
            <person name="Bobe J."/>
            <person name="Verreycken H."/>
            <person name="Guiguen Y."/>
        </authorList>
    </citation>
    <scope>NUCLEOTIDE SEQUENCE [LARGE SCALE GENOMIC DNA]</scope>
    <source>
        <strain evidence="4">Up_M1</strain>
        <tissue evidence="4">Testis</tissue>
    </source>
</reference>
<feature type="region of interest" description="Disordered" evidence="2">
    <location>
        <begin position="406"/>
        <end position="465"/>
    </location>
</feature>
<proteinExistence type="predicted"/>
<comment type="caution">
    <text evidence="4">The sequence shown here is derived from an EMBL/GenBank/DDBJ whole genome shotgun (WGS) entry which is preliminary data.</text>
</comment>
<feature type="compositionally biased region" description="Low complexity" evidence="2">
    <location>
        <begin position="409"/>
        <end position="437"/>
    </location>
</feature>
<dbReference type="InterPro" id="IPR036875">
    <property type="entry name" value="Znf_CCHC_sf"/>
</dbReference>
<evidence type="ECO:0000256" key="2">
    <source>
        <dbReference type="SAM" id="MobiDB-lite"/>
    </source>
</evidence>
<keyword evidence="5" id="KW-1185">Reference proteome</keyword>
<dbReference type="Proteomes" id="UP001557470">
    <property type="component" value="Unassembled WGS sequence"/>
</dbReference>
<evidence type="ECO:0000256" key="1">
    <source>
        <dbReference type="PROSITE-ProRule" id="PRU00047"/>
    </source>
</evidence>
<gene>
    <name evidence="4" type="ORF">UPYG_G00024970</name>
</gene>
<dbReference type="SMART" id="SM00343">
    <property type="entry name" value="ZnF_C2HC"/>
    <property type="match status" value="1"/>
</dbReference>
<accession>A0ABD0XP55</accession>
<dbReference type="AlphaFoldDB" id="A0ABD0XP55"/>
<dbReference type="GO" id="GO:0008270">
    <property type="term" value="F:zinc ion binding"/>
    <property type="evidence" value="ECO:0007669"/>
    <property type="project" value="UniProtKB-KW"/>
</dbReference>
<dbReference type="InterPro" id="IPR001878">
    <property type="entry name" value="Znf_CCHC"/>
</dbReference>
<organism evidence="4 5">
    <name type="scientific">Umbra pygmaea</name>
    <name type="common">Eastern mudminnow</name>
    <dbReference type="NCBI Taxonomy" id="75934"/>
    <lineage>
        <taxon>Eukaryota</taxon>
        <taxon>Metazoa</taxon>
        <taxon>Chordata</taxon>
        <taxon>Craniata</taxon>
        <taxon>Vertebrata</taxon>
        <taxon>Euteleostomi</taxon>
        <taxon>Actinopterygii</taxon>
        <taxon>Neopterygii</taxon>
        <taxon>Teleostei</taxon>
        <taxon>Protacanthopterygii</taxon>
        <taxon>Esociformes</taxon>
        <taxon>Umbridae</taxon>
        <taxon>Umbra</taxon>
    </lineage>
</organism>
<keyword evidence="1" id="KW-0863">Zinc-finger</keyword>